<protein>
    <submittedName>
        <fullName evidence="8">NADH dehydrogenase FAD-containing subunit</fullName>
    </submittedName>
</protein>
<keyword evidence="5" id="KW-0560">Oxidoreductase</keyword>
<organism evidence="8 9">
    <name type="scientific">Lipingzhangella halophila</name>
    <dbReference type="NCBI Taxonomy" id="1783352"/>
    <lineage>
        <taxon>Bacteria</taxon>
        <taxon>Bacillati</taxon>
        <taxon>Actinomycetota</taxon>
        <taxon>Actinomycetes</taxon>
        <taxon>Streptosporangiales</taxon>
        <taxon>Nocardiopsidaceae</taxon>
        <taxon>Lipingzhangella</taxon>
    </lineage>
</organism>
<gene>
    <name evidence="8" type="ORF">F4561_002425</name>
</gene>
<dbReference type="PRINTS" id="PR00411">
    <property type="entry name" value="PNDRDTASEI"/>
</dbReference>
<keyword evidence="9" id="KW-1185">Reference proteome</keyword>
<dbReference type="PANTHER" id="PTHR42913:SF3">
    <property type="entry name" value="64 KDA MITOCHONDRIAL NADH DEHYDROGENASE (EUROFUNG)"/>
    <property type="match status" value="1"/>
</dbReference>
<evidence type="ECO:0000259" key="7">
    <source>
        <dbReference type="Pfam" id="PF07992"/>
    </source>
</evidence>
<keyword evidence="4" id="KW-0274">FAD</keyword>
<reference evidence="8 9" key="1">
    <citation type="submission" date="2020-08" db="EMBL/GenBank/DDBJ databases">
        <title>Sequencing the genomes of 1000 actinobacteria strains.</title>
        <authorList>
            <person name="Klenk H.-P."/>
        </authorList>
    </citation>
    <scope>NUCLEOTIDE SEQUENCE [LARGE SCALE GENOMIC DNA]</scope>
    <source>
        <strain evidence="8 9">DSM 102030</strain>
    </source>
</reference>
<dbReference type="GO" id="GO:0003955">
    <property type="term" value="F:NAD(P)H dehydrogenase (quinone) activity"/>
    <property type="evidence" value="ECO:0007669"/>
    <property type="project" value="TreeGrafter"/>
</dbReference>
<evidence type="ECO:0000256" key="2">
    <source>
        <dbReference type="ARBA" id="ARBA00005272"/>
    </source>
</evidence>
<name>A0A7W7W3D0_9ACTN</name>
<dbReference type="GO" id="GO:0019646">
    <property type="term" value="P:aerobic electron transport chain"/>
    <property type="evidence" value="ECO:0007669"/>
    <property type="project" value="TreeGrafter"/>
</dbReference>
<comment type="similarity">
    <text evidence="2">Belongs to the NADH dehydrogenase family.</text>
</comment>
<feature type="domain" description="FAD/NAD(P)-binding" evidence="7">
    <location>
        <begin position="4"/>
        <end position="304"/>
    </location>
</feature>
<dbReference type="InterPro" id="IPR036188">
    <property type="entry name" value="FAD/NAD-bd_sf"/>
</dbReference>
<evidence type="ECO:0000256" key="1">
    <source>
        <dbReference type="ARBA" id="ARBA00001974"/>
    </source>
</evidence>
<accession>A0A7W7W3D0</accession>
<dbReference type="Proteomes" id="UP000523007">
    <property type="component" value="Unassembled WGS sequence"/>
</dbReference>
<dbReference type="SUPFAM" id="SSF51905">
    <property type="entry name" value="FAD/NAD(P)-binding domain"/>
    <property type="match status" value="1"/>
</dbReference>
<dbReference type="InterPro" id="IPR023753">
    <property type="entry name" value="FAD/NAD-binding_dom"/>
</dbReference>
<evidence type="ECO:0000256" key="5">
    <source>
        <dbReference type="ARBA" id="ARBA00023002"/>
    </source>
</evidence>
<dbReference type="AlphaFoldDB" id="A0A7W7W3D0"/>
<dbReference type="EMBL" id="JACHJT010000001">
    <property type="protein sequence ID" value="MBB4931605.1"/>
    <property type="molecule type" value="Genomic_DNA"/>
</dbReference>
<comment type="caution">
    <text evidence="8">The sequence shown here is derived from an EMBL/GenBank/DDBJ whole genome shotgun (WGS) entry which is preliminary data.</text>
</comment>
<evidence type="ECO:0000256" key="3">
    <source>
        <dbReference type="ARBA" id="ARBA00022630"/>
    </source>
</evidence>
<comment type="cofactor">
    <cofactor evidence="1">
        <name>FAD</name>
        <dbReference type="ChEBI" id="CHEBI:57692"/>
    </cofactor>
</comment>
<feature type="region of interest" description="Disordered" evidence="6">
    <location>
        <begin position="381"/>
        <end position="400"/>
    </location>
</feature>
<dbReference type="Gene3D" id="3.50.50.100">
    <property type="match status" value="1"/>
</dbReference>
<evidence type="ECO:0000313" key="8">
    <source>
        <dbReference type="EMBL" id="MBB4931605.1"/>
    </source>
</evidence>
<dbReference type="PRINTS" id="PR00368">
    <property type="entry name" value="FADPNR"/>
</dbReference>
<dbReference type="InterPro" id="IPR051169">
    <property type="entry name" value="NADH-Q_oxidoreductase"/>
</dbReference>
<evidence type="ECO:0000256" key="6">
    <source>
        <dbReference type="SAM" id="MobiDB-lite"/>
    </source>
</evidence>
<dbReference type="Pfam" id="PF07992">
    <property type="entry name" value="Pyr_redox_2"/>
    <property type="match status" value="1"/>
</dbReference>
<proteinExistence type="inferred from homology"/>
<evidence type="ECO:0000256" key="4">
    <source>
        <dbReference type="ARBA" id="ARBA00022827"/>
    </source>
</evidence>
<dbReference type="PANTHER" id="PTHR42913">
    <property type="entry name" value="APOPTOSIS-INDUCING FACTOR 1"/>
    <property type="match status" value="1"/>
</dbReference>
<keyword evidence="3" id="KW-0285">Flavoprotein</keyword>
<sequence>MSHTVAVLGAGYAGLMAAQRLARQTRREEVRIVLVNATDRFVERVRLHQTATDQPLPARRITESVRGTGIRVRIAEVTGVDADQRRVRLTEDGVPATQDYDTLVYGLGSATGTATVPGTRAHAHTLAEWDQARSFAAHTLSRLTTEGGNVTVVGGGLTGLETATELAESRPELSVRLVTRGPLGQEFSPRGRAYLHRTMHRLGIELVDRAPVSEVLPGGMRLGDGRQLGADAVLWTAGFAVSDLARKAGLEVDDAGRITVDTTQRSVSHPEVYAVGDAAHAPGPGGRPLRMACATGGPMAWKAADAIAARLSGDEPAPLRFAFFNWCVSLGRRDGLIQFVRSDDTPRTRVLTGRAAAAYKEAVVRGAAAAPTHGWLSGPYLPRPRRRISTAQTAAPAERG</sequence>
<evidence type="ECO:0000313" key="9">
    <source>
        <dbReference type="Proteomes" id="UP000523007"/>
    </source>
</evidence>
<dbReference type="RefSeq" id="WP_184578014.1">
    <property type="nucleotide sequence ID" value="NZ_JACHJT010000001.1"/>
</dbReference>